<proteinExistence type="inferred from homology"/>
<feature type="binding site" evidence="8">
    <location>
        <position position="6"/>
    </location>
    <ligand>
        <name>Mg(2+)</name>
        <dbReference type="ChEBI" id="CHEBI:18420"/>
    </ligand>
</feature>
<dbReference type="GO" id="GO:0004540">
    <property type="term" value="F:RNA nuclease activity"/>
    <property type="evidence" value="ECO:0007669"/>
    <property type="project" value="InterPro"/>
</dbReference>
<keyword evidence="5 8" id="KW-0378">Hydrolase</keyword>
<evidence type="ECO:0000256" key="7">
    <source>
        <dbReference type="ARBA" id="ARBA00038093"/>
    </source>
</evidence>
<gene>
    <name evidence="8" type="primary">vapC</name>
    <name evidence="10" type="ORF">KILIM_031_00120</name>
</gene>
<evidence type="ECO:0000259" key="9">
    <source>
        <dbReference type="Pfam" id="PF01850"/>
    </source>
</evidence>
<evidence type="ECO:0000313" key="11">
    <source>
        <dbReference type="Proteomes" id="UP000008366"/>
    </source>
</evidence>
<dbReference type="PANTHER" id="PTHR33653">
    <property type="entry name" value="RIBONUCLEASE VAPC2"/>
    <property type="match status" value="1"/>
</dbReference>
<dbReference type="EC" id="3.1.-.-" evidence="8"/>
<name>K6WA10_9MICO</name>
<dbReference type="HAMAP" id="MF_00265">
    <property type="entry name" value="VapC_Nob1"/>
    <property type="match status" value="1"/>
</dbReference>
<comment type="similarity">
    <text evidence="7 8">Belongs to the PINc/VapC protein family.</text>
</comment>
<reference evidence="10 11" key="1">
    <citation type="submission" date="2012-08" db="EMBL/GenBank/DDBJ databases">
        <title>Whole genome shotgun sequence of Kineosphaera limosa NBRC 100340.</title>
        <authorList>
            <person name="Yoshida I."/>
            <person name="Isaki S."/>
            <person name="Hosoyama A."/>
            <person name="Tsuchikane K."/>
            <person name="Katsumata H."/>
            <person name="Ando Y."/>
            <person name="Ohji S."/>
            <person name="Hamada M."/>
            <person name="Tamura T."/>
            <person name="Yamazoe A."/>
            <person name="Yamazaki S."/>
            <person name="Fujita N."/>
        </authorList>
    </citation>
    <scope>NUCLEOTIDE SEQUENCE [LARGE SCALE GENOMIC DNA]</scope>
    <source>
        <strain evidence="10 11">NBRC 100340</strain>
    </source>
</reference>
<keyword evidence="8" id="KW-0800">Toxin</keyword>
<dbReference type="GO" id="GO:0090729">
    <property type="term" value="F:toxin activity"/>
    <property type="evidence" value="ECO:0007669"/>
    <property type="project" value="UniProtKB-KW"/>
</dbReference>
<dbReference type="Proteomes" id="UP000008366">
    <property type="component" value="Unassembled WGS sequence"/>
</dbReference>
<evidence type="ECO:0000256" key="1">
    <source>
        <dbReference type="ARBA" id="ARBA00001946"/>
    </source>
</evidence>
<comment type="caution">
    <text evidence="10">The sequence shown here is derived from an EMBL/GenBank/DDBJ whole genome shotgun (WGS) entry which is preliminary data.</text>
</comment>
<dbReference type="RefSeq" id="WP_006592572.1">
    <property type="nucleotide sequence ID" value="NZ_BAHD01000031.1"/>
</dbReference>
<comment type="function">
    <text evidence="8">Toxic component of a toxin-antitoxin (TA) system. An RNase.</text>
</comment>
<dbReference type="CDD" id="cd18746">
    <property type="entry name" value="PIN_VapC4-5_FitB-like"/>
    <property type="match status" value="1"/>
</dbReference>
<comment type="cofactor">
    <cofactor evidence="1 8">
        <name>Mg(2+)</name>
        <dbReference type="ChEBI" id="CHEBI:18420"/>
    </cofactor>
</comment>
<dbReference type="Pfam" id="PF01850">
    <property type="entry name" value="PIN"/>
    <property type="match status" value="1"/>
</dbReference>
<dbReference type="eggNOG" id="COG1487">
    <property type="taxonomic scope" value="Bacteria"/>
</dbReference>
<evidence type="ECO:0000256" key="6">
    <source>
        <dbReference type="ARBA" id="ARBA00022842"/>
    </source>
</evidence>
<accession>K6WA10</accession>
<keyword evidence="11" id="KW-1185">Reference proteome</keyword>
<keyword evidence="2 8" id="KW-1277">Toxin-antitoxin system</keyword>
<evidence type="ECO:0000313" key="10">
    <source>
        <dbReference type="EMBL" id="GAB96040.1"/>
    </source>
</evidence>
<evidence type="ECO:0000256" key="8">
    <source>
        <dbReference type="HAMAP-Rule" id="MF_00265"/>
    </source>
</evidence>
<dbReference type="GO" id="GO:0000287">
    <property type="term" value="F:magnesium ion binding"/>
    <property type="evidence" value="ECO:0007669"/>
    <property type="project" value="UniProtKB-UniRule"/>
</dbReference>
<evidence type="ECO:0000256" key="3">
    <source>
        <dbReference type="ARBA" id="ARBA00022722"/>
    </source>
</evidence>
<evidence type="ECO:0000256" key="5">
    <source>
        <dbReference type="ARBA" id="ARBA00022801"/>
    </source>
</evidence>
<dbReference type="STRING" id="1184609.KILIM_031_00120"/>
<sequence>MTFLLDTNVVSELRRPAADKAVVAWGSALRRRDAYLSVVTIRELEAGVRLVERHDEPQGRVLRAWLEDSVLSGYAERLLPIDVTIARRAGGLHVPDPQPERDALIAATALVHGLIVATRNVADFLPMGVPVVNPWDR</sequence>
<protein>
    <recommendedName>
        <fullName evidence="8">Ribonuclease VapC</fullName>
        <shortName evidence="8">RNase VapC</shortName>
        <ecNumber evidence="8">3.1.-.-</ecNumber>
    </recommendedName>
    <alternativeName>
        <fullName evidence="8">Toxin VapC</fullName>
    </alternativeName>
</protein>
<dbReference type="Gene3D" id="3.40.50.1010">
    <property type="entry name" value="5'-nuclease"/>
    <property type="match status" value="1"/>
</dbReference>
<dbReference type="SUPFAM" id="SSF88723">
    <property type="entry name" value="PIN domain-like"/>
    <property type="match status" value="1"/>
</dbReference>
<dbReference type="PANTHER" id="PTHR33653:SF1">
    <property type="entry name" value="RIBONUCLEASE VAPC2"/>
    <property type="match status" value="1"/>
</dbReference>
<dbReference type="InterPro" id="IPR050556">
    <property type="entry name" value="Type_II_TA_system_RNase"/>
</dbReference>
<dbReference type="AlphaFoldDB" id="K6WA10"/>
<dbReference type="InterPro" id="IPR029060">
    <property type="entry name" value="PIN-like_dom_sf"/>
</dbReference>
<dbReference type="EMBL" id="BAHD01000031">
    <property type="protein sequence ID" value="GAB96040.1"/>
    <property type="molecule type" value="Genomic_DNA"/>
</dbReference>
<keyword evidence="6 8" id="KW-0460">Magnesium</keyword>
<evidence type="ECO:0000256" key="2">
    <source>
        <dbReference type="ARBA" id="ARBA00022649"/>
    </source>
</evidence>
<dbReference type="OrthoDB" id="9804823at2"/>
<organism evidence="10 11">
    <name type="scientific">Kineosphaera limosa NBRC 100340</name>
    <dbReference type="NCBI Taxonomy" id="1184609"/>
    <lineage>
        <taxon>Bacteria</taxon>
        <taxon>Bacillati</taxon>
        <taxon>Actinomycetota</taxon>
        <taxon>Actinomycetes</taxon>
        <taxon>Micrococcales</taxon>
        <taxon>Dermatophilaceae</taxon>
        <taxon>Kineosphaera</taxon>
    </lineage>
</organism>
<dbReference type="InterPro" id="IPR022907">
    <property type="entry name" value="VapC_family"/>
</dbReference>
<evidence type="ECO:0000256" key="4">
    <source>
        <dbReference type="ARBA" id="ARBA00022723"/>
    </source>
</evidence>
<dbReference type="GO" id="GO:0016787">
    <property type="term" value="F:hydrolase activity"/>
    <property type="evidence" value="ECO:0007669"/>
    <property type="project" value="UniProtKB-KW"/>
</dbReference>
<feature type="domain" description="PIN" evidence="9">
    <location>
        <begin position="4"/>
        <end position="120"/>
    </location>
</feature>
<dbReference type="InterPro" id="IPR002716">
    <property type="entry name" value="PIN_dom"/>
</dbReference>
<keyword evidence="3 8" id="KW-0540">Nuclease</keyword>
<feature type="binding site" evidence="8">
    <location>
        <position position="102"/>
    </location>
    <ligand>
        <name>Mg(2+)</name>
        <dbReference type="ChEBI" id="CHEBI:18420"/>
    </ligand>
</feature>
<keyword evidence="4 8" id="KW-0479">Metal-binding</keyword>